<feature type="region of interest" description="Disordered" evidence="4">
    <location>
        <begin position="196"/>
        <end position="231"/>
    </location>
</feature>
<dbReference type="EMBL" id="JBEUOH010000026">
    <property type="protein sequence ID" value="KAL0859744.1"/>
    <property type="molecule type" value="Genomic_DNA"/>
</dbReference>
<evidence type="ECO:0000256" key="4">
    <source>
        <dbReference type="SAM" id="MobiDB-lite"/>
    </source>
</evidence>
<keyword evidence="2 5" id="KW-0732">Signal</keyword>
<dbReference type="InterPro" id="IPR000618">
    <property type="entry name" value="Insect_cuticle"/>
</dbReference>
<dbReference type="InterPro" id="IPR031311">
    <property type="entry name" value="CHIT_BIND_RR_consensus"/>
</dbReference>
<dbReference type="PRINTS" id="PR01217">
    <property type="entry name" value="PRICHEXTENSN"/>
</dbReference>
<evidence type="ECO:0000256" key="1">
    <source>
        <dbReference type="ARBA" id="ARBA00022460"/>
    </source>
</evidence>
<dbReference type="InterPro" id="IPR051217">
    <property type="entry name" value="Insect_Cuticle_Struc_Prot"/>
</dbReference>
<sequence length="231" mass="25393">MTSSRKMWLSSLVACTLVAMATAAGEEYLPPSKGYNYDPPSVPFPTDLNGNKQPTPGPFRPAPPTQGPYRPPQPPQRPPQPPQRPPQPPQRPQQPQRPQPPPQKPNTYVPPPQPPTGPSHDHDHEHHDEHHHHEPGMPFDFAYAVNEDGNDYSHNAVSDGDVTRGEYRVALPDGRTQVVKYTADWKNGFNAEVSYEGEARYPDQQPGYGSGPAASPGQAYVPPSQGGGYQY</sequence>
<dbReference type="Proteomes" id="UP001549920">
    <property type="component" value="Unassembled WGS sequence"/>
</dbReference>
<dbReference type="EMBL" id="JBEUOH010000026">
    <property type="protein sequence ID" value="KAL0859743.1"/>
    <property type="molecule type" value="Genomic_DNA"/>
</dbReference>
<proteinExistence type="predicted"/>
<dbReference type="PROSITE" id="PS00233">
    <property type="entry name" value="CHIT_BIND_RR_1"/>
    <property type="match status" value="1"/>
</dbReference>
<feature type="compositionally biased region" description="Low complexity" evidence="4">
    <location>
        <begin position="205"/>
        <end position="220"/>
    </location>
</feature>
<gene>
    <name evidence="6" type="ORF">ABMA27_010104</name>
</gene>
<protein>
    <submittedName>
        <fullName evidence="6">Uncharacterized protein</fullName>
    </submittedName>
</protein>
<feature type="compositionally biased region" description="Basic and acidic residues" evidence="4">
    <location>
        <begin position="119"/>
        <end position="135"/>
    </location>
</feature>
<feature type="compositionally biased region" description="Pro residues" evidence="4">
    <location>
        <begin position="55"/>
        <end position="117"/>
    </location>
</feature>
<evidence type="ECO:0000313" key="6">
    <source>
        <dbReference type="EMBL" id="KAL0859743.1"/>
    </source>
</evidence>
<feature type="signal peptide" evidence="5">
    <location>
        <begin position="1"/>
        <end position="23"/>
    </location>
</feature>
<name>A0ABR3H4M0_LOXSC</name>
<evidence type="ECO:0000313" key="7">
    <source>
        <dbReference type="Proteomes" id="UP001549920"/>
    </source>
</evidence>
<dbReference type="PANTHER" id="PTHR12236:SF79">
    <property type="entry name" value="CUTICULAR PROTEIN 50CB-RELATED"/>
    <property type="match status" value="1"/>
</dbReference>
<evidence type="ECO:0000256" key="3">
    <source>
        <dbReference type="PROSITE-ProRule" id="PRU00497"/>
    </source>
</evidence>
<evidence type="ECO:0000256" key="2">
    <source>
        <dbReference type="ARBA" id="ARBA00022729"/>
    </source>
</evidence>
<feature type="chain" id="PRO_5045031734" evidence="5">
    <location>
        <begin position="24"/>
        <end position="231"/>
    </location>
</feature>
<dbReference type="PROSITE" id="PS51155">
    <property type="entry name" value="CHIT_BIND_RR_2"/>
    <property type="match status" value="1"/>
</dbReference>
<comment type="caution">
    <text evidence="6">The sequence shown here is derived from an EMBL/GenBank/DDBJ whole genome shotgun (WGS) entry which is preliminary data.</text>
</comment>
<keyword evidence="7" id="KW-1185">Reference proteome</keyword>
<evidence type="ECO:0000256" key="5">
    <source>
        <dbReference type="SAM" id="SignalP"/>
    </source>
</evidence>
<feature type="region of interest" description="Disordered" evidence="4">
    <location>
        <begin position="28"/>
        <end position="159"/>
    </location>
</feature>
<reference evidence="6 7" key="1">
    <citation type="submission" date="2024-06" db="EMBL/GenBank/DDBJ databases">
        <title>A chromosome-level genome assembly of beet webworm, Loxostege sticticalis.</title>
        <authorList>
            <person name="Zhang Y."/>
        </authorList>
    </citation>
    <scope>NUCLEOTIDE SEQUENCE [LARGE SCALE GENOMIC DNA]</scope>
    <source>
        <strain evidence="6">AQ026</strain>
        <tissue evidence="6">Whole body</tissue>
    </source>
</reference>
<accession>A0ABR3H4M0</accession>
<organism evidence="6 7">
    <name type="scientific">Loxostege sticticalis</name>
    <name type="common">Beet webworm moth</name>
    <dbReference type="NCBI Taxonomy" id="481309"/>
    <lineage>
        <taxon>Eukaryota</taxon>
        <taxon>Metazoa</taxon>
        <taxon>Ecdysozoa</taxon>
        <taxon>Arthropoda</taxon>
        <taxon>Hexapoda</taxon>
        <taxon>Insecta</taxon>
        <taxon>Pterygota</taxon>
        <taxon>Neoptera</taxon>
        <taxon>Endopterygota</taxon>
        <taxon>Lepidoptera</taxon>
        <taxon>Glossata</taxon>
        <taxon>Ditrysia</taxon>
        <taxon>Pyraloidea</taxon>
        <taxon>Crambidae</taxon>
        <taxon>Pyraustinae</taxon>
        <taxon>Loxostege</taxon>
    </lineage>
</organism>
<dbReference type="Pfam" id="PF00379">
    <property type="entry name" value="Chitin_bind_4"/>
    <property type="match status" value="1"/>
</dbReference>
<keyword evidence="1 3" id="KW-0193">Cuticle</keyword>
<dbReference type="PANTHER" id="PTHR12236">
    <property type="entry name" value="STRUCTURAL CONTITUENT OF CUTICLE"/>
    <property type="match status" value="1"/>
</dbReference>